<dbReference type="GO" id="GO:0005886">
    <property type="term" value="C:plasma membrane"/>
    <property type="evidence" value="ECO:0007669"/>
    <property type="project" value="TreeGrafter"/>
</dbReference>
<feature type="non-terminal residue" evidence="8">
    <location>
        <position position="177"/>
    </location>
</feature>
<dbReference type="Pfam" id="PF01262">
    <property type="entry name" value="AlaDh_PNT_C"/>
    <property type="match status" value="1"/>
</dbReference>
<keyword evidence="4" id="KW-1278">Translocase</keyword>
<sequence length="177" mass="19229">MKIGIPKEISEGERRVAIVPNMAAKLKKAGHDILVESDAGEAAFFSDSEYEQAGATIVADAQSLYPEADLIMKIWPPEKHEVEMMKPGSTYIGFLAPTSRLDIIRQMNRMNITSFAMEFIPRIARSQSMDALSSMASIAGYRAVLIATQHLGKFFPLMMTAAGTIPPAKVLILGAGV</sequence>
<evidence type="ECO:0000256" key="1">
    <source>
        <dbReference type="ARBA" id="ARBA00012943"/>
    </source>
</evidence>
<dbReference type="PANTHER" id="PTHR10160:SF19">
    <property type="entry name" value="PROTON-TRANSLOCATING NAD(P)(+) TRANSHYDROGENASE"/>
    <property type="match status" value="1"/>
</dbReference>
<comment type="catalytic activity">
    <reaction evidence="6">
        <text>NAD(+) + NADPH + H(+)(in) = NADH + NADP(+) + H(+)(out)</text>
        <dbReference type="Rhea" id="RHEA:47992"/>
        <dbReference type="ChEBI" id="CHEBI:15378"/>
        <dbReference type="ChEBI" id="CHEBI:57540"/>
        <dbReference type="ChEBI" id="CHEBI:57783"/>
        <dbReference type="ChEBI" id="CHEBI:57945"/>
        <dbReference type="ChEBI" id="CHEBI:58349"/>
        <dbReference type="EC" id="7.1.1.1"/>
    </reaction>
</comment>
<name>A0A0F9F3J7_9ZZZZ</name>
<keyword evidence="2" id="KW-0547">Nucleotide-binding</keyword>
<gene>
    <name evidence="8" type="ORF">LCGC14_1999130</name>
</gene>
<comment type="caution">
    <text evidence="8">The sequence shown here is derived from an EMBL/GenBank/DDBJ whole genome shotgun (WGS) entry which is preliminary data.</text>
</comment>
<dbReference type="EMBL" id="LAZR01022691">
    <property type="protein sequence ID" value="KKL80999.1"/>
    <property type="molecule type" value="Genomic_DNA"/>
</dbReference>
<dbReference type="GO" id="GO:0006740">
    <property type="term" value="P:NADPH regeneration"/>
    <property type="evidence" value="ECO:0007669"/>
    <property type="project" value="TreeGrafter"/>
</dbReference>
<evidence type="ECO:0000313" key="8">
    <source>
        <dbReference type="EMBL" id="KKL80999.1"/>
    </source>
</evidence>
<keyword evidence="3" id="KW-0521">NADP</keyword>
<dbReference type="Pfam" id="PF05222">
    <property type="entry name" value="AlaDh_PNT_N"/>
    <property type="match status" value="1"/>
</dbReference>
<dbReference type="GO" id="GO:0008750">
    <property type="term" value="F:proton-translocating NAD(P)+ transhydrogenase activity"/>
    <property type="evidence" value="ECO:0007669"/>
    <property type="project" value="UniProtKB-EC"/>
</dbReference>
<dbReference type="SMART" id="SM01003">
    <property type="entry name" value="AlaDh_PNT_N"/>
    <property type="match status" value="1"/>
</dbReference>
<organism evidence="8">
    <name type="scientific">marine sediment metagenome</name>
    <dbReference type="NCBI Taxonomy" id="412755"/>
    <lineage>
        <taxon>unclassified sequences</taxon>
        <taxon>metagenomes</taxon>
        <taxon>ecological metagenomes</taxon>
    </lineage>
</organism>
<evidence type="ECO:0000256" key="6">
    <source>
        <dbReference type="ARBA" id="ARBA00048202"/>
    </source>
</evidence>
<dbReference type="Gene3D" id="3.40.50.720">
    <property type="entry name" value="NAD(P)-binding Rossmann-like Domain"/>
    <property type="match status" value="1"/>
</dbReference>
<dbReference type="InterPro" id="IPR007698">
    <property type="entry name" value="AlaDH/PNT_NAD(H)-bd"/>
</dbReference>
<dbReference type="AlphaFoldDB" id="A0A0F9F3J7"/>
<dbReference type="InterPro" id="IPR007886">
    <property type="entry name" value="AlaDH/PNT_N"/>
</dbReference>
<protein>
    <recommendedName>
        <fullName evidence="1">proton-translocating NAD(P)(+) transhydrogenase</fullName>
        <ecNumber evidence="1">7.1.1.1</ecNumber>
    </recommendedName>
</protein>
<evidence type="ECO:0000256" key="4">
    <source>
        <dbReference type="ARBA" id="ARBA00022967"/>
    </source>
</evidence>
<feature type="domain" description="Alanine dehydrogenase/pyridine nucleotide transhydrogenase N-terminal" evidence="7">
    <location>
        <begin position="4"/>
        <end position="139"/>
    </location>
</feature>
<dbReference type="PANTHER" id="PTHR10160">
    <property type="entry name" value="NAD(P) TRANSHYDROGENASE"/>
    <property type="match status" value="1"/>
</dbReference>
<keyword evidence="5" id="KW-0520">NAD</keyword>
<proteinExistence type="predicted"/>
<dbReference type="EC" id="7.1.1.1" evidence="1"/>
<evidence type="ECO:0000256" key="2">
    <source>
        <dbReference type="ARBA" id="ARBA00022741"/>
    </source>
</evidence>
<accession>A0A0F9F3J7</accession>
<evidence type="ECO:0000259" key="7">
    <source>
        <dbReference type="SMART" id="SM01003"/>
    </source>
</evidence>
<dbReference type="GO" id="GO:0050661">
    <property type="term" value="F:NADP binding"/>
    <property type="evidence" value="ECO:0007669"/>
    <property type="project" value="TreeGrafter"/>
</dbReference>
<reference evidence="8" key="1">
    <citation type="journal article" date="2015" name="Nature">
        <title>Complex archaea that bridge the gap between prokaryotes and eukaryotes.</title>
        <authorList>
            <person name="Spang A."/>
            <person name="Saw J.H."/>
            <person name="Jorgensen S.L."/>
            <person name="Zaremba-Niedzwiedzka K."/>
            <person name="Martijn J."/>
            <person name="Lind A.E."/>
            <person name="van Eijk R."/>
            <person name="Schleper C."/>
            <person name="Guy L."/>
            <person name="Ettema T.J."/>
        </authorList>
    </citation>
    <scope>NUCLEOTIDE SEQUENCE</scope>
</reference>
<evidence type="ECO:0000256" key="3">
    <source>
        <dbReference type="ARBA" id="ARBA00022857"/>
    </source>
</evidence>
<evidence type="ECO:0000256" key="5">
    <source>
        <dbReference type="ARBA" id="ARBA00023027"/>
    </source>
</evidence>
<dbReference type="SUPFAM" id="SSF52283">
    <property type="entry name" value="Formate/glycerate dehydrogenase catalytic domain-like"/>
    <property type="match status" value="1"/>
</dbReference>